<reference evidence="1" key="1">
    <citation type="submission" date="2016-01" db="EMBL/GenBank/DDBJ databases">
        <authorList>
            <person name="Peeters C."/>
        </authorList>
    </citation>
    <scope>NUCLEOTIDE SEQUENCE [LARGE SCALE GENOMIC DNA]</scope>
    <source>
        <strain evidence="1">LMG 22940</strain>
    </source>
</reference>
<dbReference type="EMBL" id="FCON02000026">
    <property type="protein sequence ID" value="SAL58276.1"/>
    <property type="molecule type" value="Genomic_DNA"/>
</dbReference>
<dbReference type="AlphaFoldDB" id="A0A158IP24"/>
<proteinExistence type="predicted"/>
<organism evidence="1 2">
    <name type="scientific">Caballeronia choica</name>
    <dbReference type="NCBI Taxonomy" id="326476"/>
    <lineage>
        <taxon>Bacteria</taxon>
        <taxon>Pseudomonadati</taxon>
        <taxon>Pseudomonadota</taxon>
        <taxon>Betaproteobacteria</taxon>
        <taxon>Burkholderiales</taxon>
        <taxon>Burkholderiaceae</taxon>
        <taxon>Caballeronia</taxon>
    </lineage>
</organism>
<keyword evidence="2" id="KW-1185">Reference proteome</keyword>
<comment type="caution">
    <text evidence="1">The sequence shown here is derived from an EMBL/GenBank/DDBJ whole genome shotgun (WGS) entry which is preliminary data.</text>
</comment>
<dbReference type="OrthoDB" id="9255476at2"/>
<protein>
    <submittedName>
        <fullName evidence="1">Uncharacterized protein</fullName>
    </submittedName>
</protein>
<name>A0A158IP24_9BURK</name>
<evidence type="ECO:0000313" key="1">
    <source>
        <dbReference type="EMBL" id="SAL58276.1"/>
    </source>
</evidence>
<gene>
    <name evidence="1" type="ORF">AWB68_02880</name>
</gene>
<dbReference type="Proteomes" id="UP000054770">
    <property type="component" value="Unassembled WGS sequence"/>
</dbReference>
<sequence>MKYRLELGLAGPDLTAILEALVTQGLPRKGEPIRLTVDASPKKPAADWLARGLKCKVEFMARWDDAWISMDRDRVVKISMDDCEFDPAALLKMIETLPVTLVSAGSIHDEWEDGSLGEKYLAPGFGDLHWSHGPFCAFKEAGHERLVSRRWLEYGPWKLLRGNADVSVVQFHELGADAKTALQQARPGHERMGISPAGGFIQQPFPYRYGLKGRYLPALRKLDFVVNGRPVPELEMLEAAASRHDQILGAQKPIESVAYTFVVEEEARDHLHELWLHGLECWAIIEGKEARLDEDYHPDASPPGWVKQGAF</sequence>
<dbReference type="RefSeq" id="WP_125482937.1">
    <property type="nucleotide sequence ID" value="NZ_FCON02000026.1"/>
</dbReference>
<evidence type="ECO:0000313" key="2">
    <source>
        <dbReference type="Proteomes" id="UP000054770"/>
    </source>
</evidence>
<accession>A0A158IP24</accession>